<dbReference type="InterPro" id="IPR050247">
    <property type="entry name" value="Met_Aminopeptidase_Type2"/>
</dbReference>
<feature type="domain" description="Peptidase M24" evidence="11">
    <location>
        <begin position="140"/>
        <end position="333"/>
    </location>
</feature>
<evidence type="ECO:0000313" key="13">
    <source>
        <dbReference type="Proteomes" id="UP001211907"/>
    </source>
</evidence>
<keyword evidence="8" id="KW-0378">Hydrolase</keyword>
<dbReference type="InterPro" id="IPR000994">
    <property type="entry name" value="Pept_M24"/>
</dbReference>
<feature type="region of interest" description="Disordered" evidence="10">
    <location>
        <begin position="1"/>
        <end position="89"/>
    </location>
</feature>
<sequence>MTAAVPVLASEQEQQQQLQQIKAAQANNGAAPNVVNEDDDDDDENDDDGNDADVSQDKKKKKKKKKSKPKKKGAATADRIAVRNESLQTAPPTVPVSKLYVNQVYPVGEIQEYSHVDNTFRITSEEKRALERPHWSEYNEIRQAAEVHRQVRSYARSVIKPGMSMVEICETIENGTRNLIEAKGLAAGIAFPTGCSLNHVAAHYTPNGGDTTVLQYDDVMKIDFGTQIGGKIIDCAFTLTFNPVYDKLLEAVKDATNTGIKNAGIDVRLCDIGAAVSEVMESYEYYPHSVKPIRNLNGHSIGSYRIHAGKTVPIVDNGDQTKMEEGEYFAIETFGSTGRAYVVEDMECSHYMRSFTVDRAPLKTQKAKQLLNVINENFGTLAF</sequence>
<protein>
    <recommendedName>
        <fullName evidence="9">Methionine aminopeptidase</fullName>
        <ecNumber evidence="9">3.4.11.18</ecNumber>
    </recommendedName>
</protein>
<dbReference type="InterPro" id="IPR001714">
    <property type="entry name" value="Pept_M24_MAP"/>
</dbReference>
<organism evidence="12 13">
    <name type="scientific">Physocladia obscura</name>
    <dbReference type="NCBI Taxonomy" id="109957"/>
    <lineage>
        <taxon>Eukaryota</taxon>
        <taxon>Fungi</taxon>
        <taxon>Fungi incertae sedis</taxon>
        <taxon>Chytridiomycota</taxon>
        <taxon>Chytridiomycota incertae sedis</taxon>
        <taxon>Chytridiomycetes</taxon>
        <taxon>Chytridiales</taxon>
        <taxon>Chytriomycetaceae</taxon>
        <taxon>Physocladia</taxon>
    </lineage>
</organism>
<comment type="cofactor">
    <cofactor evidence="3">
        <name>Fe(2+)</name>
        <dbReference type="ChEBI" id="CHEBI:29033"/>
    </cofactor>
</comment>
<evidence type="ECO:0000256" key="3">
    <source>
        <dbReference type="ARBA" id="ARBA00001954"/>
    </source>
</evidence>
<dbReference type="GO" id="GO:0005737">
    <property type="term" value="C:cytoplasm"/>
    <property type="evidence" value="ECO:0007669"/>
    <property type="project" value="TreeGrafter"/>
</dbReference>
<dbReference type="Gene3D" id="3.90.230.10">
    <property type="entry name" value="Creatinase/methionine aminopeptidase superfamily"/>
    <property type="match status" value="1"/>
</dbReference>
<evidence type="ECO:0000256" key="6">
    <source>
        <dbReference type="ARBA" id="ARBA00022670"/>
    </source>
</evidence>
<evidence type="ECO:0000256" key="1">
    <source>
        <dbReference type="ARBA" id="ARBA00000294"/>
    </source>
</evidence>
<dbReference type="GO" id="GO:0046872">
    <property type="term" value="F:metal ion binding"/>
    <property type="evidence" value="ECO:0007669"/>
    <property type="project" value="UniProtKB-KW"/>
</dbReference>
<comment type="caution">
    <text evidence="12">The sequence shown here is derived from an EMBL/GenBank/DDBJ whole genome shotgun (WGS) entry which is preliminary data.</text>
</comment>
<evidence type="ECO:0000256" key="10">
    <source>
        <dbReference type="SAM" id="MobiDB-lite"/>
    </source>
</evidence>
<comment type="catalytic activity">
    <reaction evidence="1 9">
        <text>Release of N-terminal amino acids, preferentially methionine, from peptides and arylamides.</text>
        <dbReference type="EC" id="3.4.11.18"/>
    </reaction>
</comment>
<gene>
    <name evidence="12" type="primary">METAP2</name>
    <name evidence="12" type="ORF">HK100_003681</name>
</gene>
<dbReference type="PANTHER" id="PTHR45777:SF2">
    <property type="entry name" value="METHIONINE AMINOPEPTIDASE 2"/>
    <property type="match status" value="1"/>
</dbReference>
<evidence type="ECO:0000256" key="5">
    <source>
        <dbReference type="ARBA" id="ARBA00022490"/>
    </source>
</evidence>
<evidence type="ECO:0000256" key="4">
    <source>
        <dbReference type="ARBA" id="ARBA00022438"/>
    </source>
</evidence>
<feature type="compositionally biased region" description="Acidic residues" evidence="10">
    <location>
        <begin position="36"/>
        <end position="51"/>
    </location>
</feature>
<comment type="function">
    <text evidence="9">Cotranslationally removes the N-terminal methionine from nascent proteins. The N-terminal methionine is often cleaved when the second residue in the primary sequence is small and uncharged (Met-Ala-, Cys, Gly, Pro, Ser, Thr, or Val).</text>
</comment>
<keyword evidence="7 9" id="KW-0479">Metal-binding</keyword>
<dbReference type="GO" id="GO:0070006">
    <property type="term" value="F:metalloaminopeptidase activity"/>
    <property type="evidence" value="ECO:0007669"/>
    <property type="project" value="InterPro"/>
</dbReference>
<dbReference type="CDD" id="cd01088">
    <property type="entry name" value="MetAP2"/>
    <property type="match status" value="1"/>
</dbReference>
<evidence type="ECO:0000256" key="7">
    <source>
        <dbReference type="ARBA" id="ARBA00022723"/>
    </source>
</evidence>
<comment type="cofactor">
    <cofactor evidence="2">
        <name>Mn(2+)</name>
        <dbReference type="ChEBI" id="CHEBI:29035"/>
    </cofactor>
</comment>
<dbReference type="Pfam" id="PF00557">
    <property type="entry name" value="Peptidase_M24"/>
    <property type="match status" value="1"/>
</dbReference>
<dbReference type="NCBIfam" id="TIGR00501">
    <property type="entry name" value="met_pdase_II"/>
    <property type="match status" value="1"/>
</dbReference>
<dbReference type="AlphaFoldDB" id="A0AAD5SWN4"/>
<dbReference type="Proteomes" id="UP001211907">
    <property type="component" value="Unassembled WGS sequence"/>
</dbReference>
<dbReference type="GO" id="GO:0004239">
    <property type="term" value="F:initiator methionyl aminopeptidase activity"/>
    <property type="evidence" value="ECO:0007669"/>
    <property type="project" value="UniProtKB-EC"/>
</dbReference>
<name>A0AAD5SWN4_9FUNG</name>
<keyword evidence="13" id="KW-1185">Reference proteome</keyword>
<dbReference type="InterPro" id="IPR002468">
    <property type="entry name" value="Pept_M24A_MAP2"/>
</dbReference>
<dbReference type="GO" id="GO:0006508">
    <property type="term" value="P:proteolysis"/>
    <property type="evidence" value="ECO:0007669"/>
    <property type="project" value="UniProtKB-KW"/>
</dbReference>
<reference evidence="12" key="1">
    <citation type="submission" date="2020-05" db="EMBL/GenBank/DDBJ databases">
        <title>Phylogenomic resolution of chytrid fungi.</title>
        <authorList>
            <person name="Stajich J.E."/>
            <person name="Amses K."/>
            <person name="Simmons R."/>
            <person name="Seto K."/>
            <person name="Myers J."/>
            <person name="Bonds A."/>
            <person name="Quandt C.A."/>
            <person name="Barry K."/>
            <person name="Liu P."/>
            <person name="Grigoriev I."/>
            <person name="Longcore J.E."/>
            <person name="James T.Y."/>
        </authorList>
    </citation>
    <scope>NUCLEOTIDE SEQUENCE</scope>
    <source>
        <strain evidence="12">JEL0513</strain>
    </source>
</reference>
<dbReference type="InterPro" id="IPR036388">
    <property type="entry name" value="WH-like_DNA-bd_sf"/>
</dbReference>
<dbReference type="Gene3D" id="1.10.10.10">
    <property type="entry name" value="Winged helix-like DNA-binding domain superfamily/Winged helix DNA-binding domain"/>
    <property type="match status" value="1"/>
</dbReference>
<feature type="non-terminal residue" evidence="12">
    <location>
        <position position="1"/>
    </location>
</feature>
<dbReference type="PRINTS" id="PR00599">
    <property type="entry name" value="MAPEPTIDASE"/>
</dbReference>
<evidence type="ECO:0000313" key="12">
    <source>
        <dbReference type="EMBL" id="KAJ3106778.1"/>
    </source>
</evidence>
<comment type="similarity">
    <text evidence="9">Belongs to the peptidase M24A family.</text>
</comment>
<dbReference type="SUPFAM" id="SSF46785">
    <property type="entry name" value="Winged helix' DNA-binding domain"/>
    <property type="match status" value="1"/>
</dbReference>
<dbReference type="PANTHER" id="PTHR45777">
    <property type="entry name" value="METHIONINE AMINOPEPTIDASE 2"/>
    <property type="match status" value="1"/>
</dbReference>
<keyword evidence="4 9" id="KW-0031">Aminopeptidase</keyword>
<feature type="compositionally biased region" description="Basic residues" evidence="10">
    <location>
        <begin position="58"/>
        <end position="73"/>
    </location>
</feature>
<comment type="cofactor">
    <cofactor evidence="9">
        <name>Co(2+)</name>
        <dbReference type="ChEBI" id="CHEBI:48828"/>
    </cofactor>
    <cofactor evidence="9">
        <name>Zn(2+)</name>
        <dbReference type="ChEBI" id="CHEBI:29105"/>
    </cofactor>
    <cofactor evidence="9">
        <name>Mn(2+)</name>
        <dbReference type="ChEBI" id="CHEBI:29035"/>
    </cofactor>
    <cofactor evidence="9">
        <name>Fe(2+)</name>
        <dbReference type="ChEBI" id="CHEBI:29033"/>
    </cofactor>
    <text evidence="9">Binds 2 divalent metal cations per subunit. Has a high-affinity and a low affinity metal-binding site. The true nature of the physiological cofactor is under debate. The enzyme is active with cobalt, zinc, manganese or divalent iron ions.</text>
</comment>
<proteinExistence type="inferred from homology"/>
<keyword evidence="5" id="KW-0963">Cytoplasm</keyword>
<evidence type="ECO:0000256" key="2">
    <source>
        <dbReference type="ARBA" id="ARBA00001936"/>
    </source>
</evidence>
<accession>A0AAD5SWN4</accession>
<evidence type="ECO:0000256" key="8">
    <source>
        <dbReference type="ARBA" id="ARBA00022801"/>
    </source>
</evidence>
<evidence type="ECO:0000259" key="11">
    <source>
        <dbReference type="Pfam" id="PF00557"/>
    </source>
</evidence>
<dbReference type="SUPFAM" id="SSF55920">
    <property type="entry name" value="Creatinase/aminopeptidase"/>
    <property type="match status" value="1"/>
</dbReference>
<dbReference type="EC" id="3.4.11.18" evidence="9"/>
<dbReference type="InterPro" id="IPR036005">
    <property type="entry name" value="Creatinase/aminopeptidase-like"/>
</dbReference>
<evidence type="ECO:0000256" key="9">
    <source>
        <dbReference type="RuleBase" id="RU003653"/>
    </source>
</evidence>
<dbReference type="InterPro" id="IPR036390">
    <property type="entry name" value="WH_DNA-bd_sf"/>
</dbReference>
<dbReference type="EMBL" id="JADGJH010001937">
    <property type="protein sequence ID" value="KAJ3106778.1"/>
    <property type="molecule type" value="Genomic_DNA"/>
</dbReference>
<keyword evidence="6 9" id="KW-0645">Protease</keyword>
<feature type="compositionally biased region" description="Low complexity" evidence="10">
    <location>
        <begin position="12"/>
        <end position="26"/>
    </location>
</feature>